<evidence type="ECO:0000256" key="3">
    <source>
        <dbReference type="ARBA" id="ARBA00022840"/>
    </source>
</evidence>
<dbReference type="SUPFAM" id="SSF56059">
    <property type="entry name" value="Glutathione synthetase ATP-binding domain-like"/>
    <property type="match status" value="1"/>
</dbReference>
<keyword evidence="1 7" id="KW-0436">Ligase</keyword>
<dbReference type="GO" id="GO:0016874">
    <property type="term" value="F:ligase activity"/>
    <property type="evidence" value="ECO:0007669"/>
    <property type="project" value="UniProtKB-KW"/>
</dbReference>
<comment type="caution">
    <text evidence="7">The sequence shown here is derived from an EMBL/GenBank/DDBJ whole genome shotgun (WGS) entry which is preliminary data.</text>
</comment>
<dbReference type="Proteomes" id="UP001205861">
    <property type="component" value="Unassembled WGS sequence"/>
</dbReference>
<keyword evidence="2 4" id="KW-0547">Nucleotide-binding</keyword>
<keyword evidence="8" id="KW-1185">Reference proteome</keyword>
<dbReference type="Pfam" id="PF13607">
    <property type="entry name" value="Succ_CoA_lig"/>
    <property type="match status" value="1"/>
</dbReference>
<dbReference type="PROSITE" id="PS50975">
    <property type="entry name" value="ATP_GRASP"/>
    <property type="match status" value="1"/>
</dbReference>
<dbReference type="InterPro" id="IPR000182">
    <property type="entry name" value="GNAT_dom"/>
</dbReference>
<dbReference type="InterPro" id="IPR036291">
    <property type="entry name" value="NAD(P)-bd_dom_sf"/>
</dbReference>
<organism evidence="7 8">
    <name type="scientific">Massilia solisilvae</name>
    <dbReference type="NCBI Taxonomy" id="1811225"/>
    <lineage>
        <taxon>Bacteria</taxon>
        <taxon>Pseudomonadati</taxon>
        <taxon>Pseudomonadota</taxon>
        <taxon>Betaproteobacteria</taxon>
        <taxon>Burkholderiales</taxon>
        <taxon>Oxalobacteraceae</taxon>
        <taxon>Telluria group</taxon>
        <taxon>Massilia</taxon>
    </lineage>
</organism>
<evidence type="ECO:0000256" key="4">
    <source>
        <dbReference type="PROSITE-ProRule" id="PRU00409"/>
    </source>
</evidence>
<dbReference type="Gene3D" id="3.30.470.20">
    <property type="entry name" value="ATP-grasp fold, B domain"/>
    <property type="match status" value="1"/>
</dbReference>
<dbReference type="InterPro" id="IPR003781">
    <property type="entry name" value="CoA-bd"/>
</dbReference>
<evidence type="ECO:0000256" key="1">
    <source>
        <dbReference type="ARBA" id="ARBA00022598"/>
    </source>
</evidence>
<dbReference type="InterPro" id="IPR011761">
    <property type="entry name" value="ATP-grasp"/>
</dbReference>
<dbReference type="SUPFAM" id="SSF55729">
    <property type="entry name" value="Acyl-CoA N-acyltransferases (Nat)"/>
    <property type="match status" value="1"/>
</dbReference>
<proteinExistence type="predicted"/>
<evidence type="ECO:0000313" key="7">
    <source>
        <dbReference type="EMBL" id="MCS0608104.1"/>
    </source>
</evidence>
<sequence length="903" mass="95728">MSVRNLQYLFDPHSVAVIGASDRPHSVGATVFRNLLAGSFRGPVYAVNPRHRTVAGRQAYPDVAALPAAPELAVICTPAPTVPGIIAALAARGTRAAIIISAGLGAASGTPGVTWLQAALAAARPRLLRILGPNCIGLIVPAIGLNASFAHTNALSGRTAFVSQSGALVTGVLDWAKSRGIGFSRFISLGEGADVDFGDVLDYLAGDPLTQSILLYIEDVRHARKFMSAARAAGRSKPTVVLKAGRVAEGARAAASHSGALAGSDAVYEAAFRRAGMLRVMSTEELFDATETLAHARRGHGERLAILTNGGGPGVMATDELVCGGGTLATLSTDTLARLDALLPPSWPRANPIDIIGDAPPERYRDALQVLLEAPEVDAVLLIHCPTAIVSSAEIARAVVPLTRNTSRNVFGCWLGGDALADARRIWASARLPAYDTPEDAIHAFLQIVRYRHNQQLLMQVPPAAPAGQQPEPGVARALVRAALASGRQMLTEPESKALLAAYGIPVVDTRSVETVAGAVEAAHAIGFPVALKILSPDVTHKTDVGGVELDLPDAAAVQAAAQAMADRLAHFKPGARLLGYTVQAMARRPDALELLAGTATDPVFGPVIVFGQGGITVDITADRALALPPLDMVLAHDLLRRTRVSRLLGGYRNRPAVDTEAVCAVLIRLSHLVTDIPEVLELDINPLLVDHNGVIALDARVRVAPAPDVDPYSRLAIRPYPQELERTVTWQGQPLTIRPVRPEDAPAHVAFFNRLTPEDVRLRMFVRLRELSPAQLARFTQIDYDREMAFIATRVGPDGEPETLGVSRAVADPDNVKAEFAVTIRSDLKGQGLGTLLMQVLVDYCRDKGIRELVGEALAENVAILRLAARLGFHKTQLPGEEIVSMCLNLQGPGVARPAVPA</sequence>
<accession>A0ABT2BHW4</accession>
<dbReference type="EMBL" id="JANUGV010000001">
    <property type="protein sequence ID" value="MCS0608104.1"/>
    <property type="molecule type" value="Genomic_DNA"/>
</dbReference>
<feature type="domain" description="ATP-grasp" evidence="5">
    <location>
        <begin position="497"/>
        <end position="533"/>
    </location>
</feature>
<dbReference type="SUPFAM" id="SSF52210">
    <property type="entry name" value="Succinyl-CoA synthetase domains"/>
    <property type="match status" value="2"/>
</dbReference>
<dbReference type="Gene3D" id="3.40.50.720">
    <property type="entry name" value="NAD(P)-binding Rossmann-like Domain"/>
    <property type="match status" value="1"/>
</dbReference>
<dbReference type="InterPro" id="IPR016181">
    <property type="entry name" value="Acyl_CoA_acyltransferase"/>
</dbReference>
<dbReference type="PANTHER" id="PTHR43334:SF1">
    <property type="entry name" value="3-HYDROXYPROPIONATE--COA LIGASE [ADP-FORMING]"/>
    <property type="match status" value="1"/>
</dbReference>
<dbReference type="Gene3D" id="3.30.1490.20">
    <property type="entry name" value="ATP-grasp fold, A domain"/>
    <property type="match status" value="1"/>
</dbReference>
<dbReference type="SMART" id="SM00881">
    <property type="entry name" value="CoA_binding"/>
    <property type="match status" value="1"/>
</dbReference>
<dbReference type="Gene3D" id="3.40.630.30">
    <property type="match status" value="1"/>
</dbReference>
<dbReference type="InterPro" id="IPR016102">
    <property type="entry name" value="Succinyl-CoA_synth-like"/>
</dbReference>
<protein>
    <submittedName>
        <fullName evidence="7">Bifunctional acetate--CoA ligase family protein/GNAT family N-acetyltransferase</fullName>
    </submittedName>
</protein>
<gene>
    <name evidence="7" type="ORF">NX773_08000</name>
</gene>
<dbReference type="InterPro" id="IPR013815">
    <property type="entry name" value="ATP_grasp_subdomain_1"/>
</dbReference>
<dbReference type="PANTHER" id="PTHR43334">
    <property type="entry name" value="ACETATE--COA LIGASE [ADP-FORMING]"/>
    <property type="match status" value="1"/>
</dbReference>
<dbReference type="InterPro" id="IPR051538">
    <property type="entry name" value="Acyl-CoA_Synth/Transferase"/>
</dbReference>
<dbReference type="InterPro" id="IPR032875">
    <property type="entry name" value="Succ_CoA_lig_flav_dom"/>
</dbReference>
<dbReference type="Pfam" id="PF13380">
    <property type="entry name" value="CoA_binding_2"/>
    <property type="match status" value="1"/>
</dbReference>
<evidence type="ECO:0000259" key="5">
    <source>
        <dbReference type="PROSITE" id="PS50975"/>
    </source>
</evidence>
<dbReference type="InterPro" id="IPR043938">
    <property type="entry name" value="Ligase_CoA_dom"/>
</dbReference>
<dbReference type="SUPFAM" id="SSF51735">
    <property type="entry name" value="NAD(P)-binding Rossmann-fold domains"/>
    <property type="match status" value="1"/>
</dbReference>
<reference evidence="7 8" key="1">
    <citation type="submission" date="2022-08" db="EMBL/GenBank/DDBJ databases">
        <title>Reclassification of Massilia species as members of the genera Telluria, Duganella, Pseudoduganella, Mokoshia gen. nov. and Zemynaea gen. nov. using orthogonal and non-orthogonal genome-based approaches.</title>
        <authorList>
            <person name="Bowman J.P."/>
        </authorList>
    </citation>
    <scope>NUCLEOTIDE SEQUENCE [LARGE SCALE GENOMIC DNA]</scope>
    <source>
        <strain evidence="7 8">JCM 31607</strain>
    </source>
</reference>
<dbReference type="Pfam" id="PF13302">
    <property type="entry name" value="Acetyltransf_3"/>
    <property type="match status" value="1"/>
</dbReference>
<name>A0ABT2BHW4_9BURK</name>
<dbReference type="PROSITE" id="PS51186">
    <property type="entry name" value="GNAT"/>
    <property type="match status" value="1"/>
</dbReference>
<dbReference type="Pfam" id="PF13549">
    <property type="entry name" value="ATP-grasp_5"/>
    <property type="match status" value="1"/>
</dbReference>
<keyword evidence="3 4" id="KW-0067">ATP-binding</keyword>
<evidence type="ECO:0000256" key="2">
    <source>
        <dbReference type="ARBA" id="ARBA00022741"/>
    </source>
</evidence>
<dbReference type="RefSeq" id="WP_258855774.1">
    <property type="nucleotide sequence ID" value="NZ_JANUGV010000001.1"/>
</dbReference>
<evidence type="ECO:0000313" key="8">
    <source>
        <dbReference type="Proteomes" id="UP001205861"/>
    </source>
</evidence>
<evidence type="ECO:0000259" key="6">
    <source>
        <dbReference type="PROSITE" id="PS51186"/>
    </source>
</evidence>
<feature type="domain" description="N-acetyltransferase" evidence="6">
    <location>
        <begin position="736"/>
        <end position="892"/>
    </location>
</feature>
<dbReference type="Gene3D" id="3.40.50.261">
    <property type="entry name" value="Succinyl-CoA synthetase domains"/>
    <property type="match status" value="2"/>
</dbReference>
<dbReference type="Pfam" id="PF19045">
    <property type="entry name" value="Ligase_CoA_2"/>
    <property type="match status" value="1"/>
</dbReference>